<dbReference type="Pfam" id="PF00419">
    <property type="entry name" value="Fimbrial"/>
    <property type="match status" value="1"/>
</dbReference>
<protein>
    <submittedName>
        <fullName evidence="3">Fimbrial protein</fullName>
    </submittedName>
</protein>
<proteinExistence type="predicted"/>
<feature type="chain" id="PRO_5045179637" evidence="1">
    <location>
        <begin position="23"/>
        <end position="177"/>
    </location>
</feature>
<keyword evidence="1" id="KW-0732">Signal</keyword>
<dbReference type="EMBL" id="JBHLXG010000038">
    <property type="protein sequence ID" value="MFC0229482.1"/>
    <property type="molecule type" value="Genomic_DNA"/>
</dbReference>
<evidence type="ECO:0000313" key="4">
    <source>
        <dbReference type="Proteomes" id="UP001589792"/>
    </source>
</evidence>
<dbReference type="InterPro" id="IPR036937">
    <property type="entry name" value="Adhesion_dom_fimbrial_sf"/>
</dbReference>
<dbReference type="InterPro" id="IPR008966">
    <property type="entry name" value="Adhesion_dom_sf"/>
</dbReference>
<dbReference type="Proteomes" id="UP001589792">
    <property type="component" value="Unassembled WGS sequence"/>
</dbReference>
<dbReference type="SUPFAM" id="SSF49401">
    <property type="entry name" value="Bacterial adhesins"/>
    <property type="match status" value="1"/>
</dbReference>
<organism evidence="3 4">
    <name type="scientific">Serratia aquatilis</name>
    <dbReference type="NCBI Taxonomy" id="1737515"/>
    <lineage>
        <taxon>Bacteria</taxon>
        <taxon>Pseudomonadati</taxon>
        <taxon>Pseudomonadota</taxon>
        <taxon>Gammaproteobacteria</taxon>
        <taxon>Enterobacterales</taxon>
        <taxon>Yersiniaceae</taxon>
        <taxon>Serratia</taxon>
    </lineage>
</organism>
<dbReference type="Gene3D" id="2.60.40.1090">
    <property type="entry name" value="Fimbrial-type adhesion domain"/>
    <property type="match status" value="1"/>
</dbReference>
<dbReference type="RefSeq" id="WP_380680811.1">
    <property type="nucleotide sequence ID" value="NZ_CP173186.1"/>
</dbReference>
<dbReference type="PANTHER" id="PTHR33420">
    <property type="entry name" value="FIMBRIAL SUBUNIT ELFA-RELATED"/>
    <property type="match status" value="1"/>
</dbReference>
<accession>A0ABV6EKE9</accession>
<dbReference type="InterPro" id="IPR050263">
    <property type="entry name" value="Bact_Fimbrial_Adh_Pro"/>
</dbReference>
<feature type="signal peptide" evidence="1">
    <location>
        <begin position="1"/>
        <end position="22"/>
    </location>
</feature>
<feature type="domain" description="Fimbrial-type adhesion" evidence="2">
    <location>
        <begin position="33"/>
        <end position="177"/>
    </location>
</feature>
<name>A0ABV6EKE9_9GAMM</name>
<evidence type="ECO:0000256" key="1">
    <source>
        <dbReference type="SAM" id="SignalP"/>
    </source>
</evidence>
<gene>
    <name evidence="3" type="ORF">ACFFJ3_23795</name>
</gene>
<dbReference type="InterPro" id="IPR000259">
    <property type="entry name" value="Adhesion_dom_fimbrial"/>
</dbReference>
<evidence type="ECO:0000313" key="3">
    <source>
        <dbReference type="EMBL" id="MFC0229482.1"/>
    </source>
</evidence>
<keyword evidence="4" id="KW-1185">Reference proteome</keyword>
<evidence type="ECO:0000259" key="2">
    <source>
        <dbReference type="Pfam" id="PF00419"/>
    </source>
</evidence>
<sequence length="177" mass="18341">MNFNKLMLATVIALSSVSMAQAAPGNQGSGTVKFFGEIIDAPCTLDADSVDQTYDMGQVSNRVLADEGVGASQDFTIELKDCDITTLKTVKVAFTGQTDVNNANLLGLAGTASGAGIQLVDGNNVKVKLDGTQGIATYLQNGDNTLNFAAYLQGSKTGVAVVPGDFTAVTNFTLAYQ</sequence>
<comment type="caution">
    <text evidence="3">The sequence shown here is derived from an EMBL/GenBank/DDBJ whole genome shotgun (WGS) entry which is preliminary data.</text>
</comment>
<dbReference type="PANTHER" id="PTHR33420:SF26">
    <property type="entry name" value="FIMBRIAL SUBUNIT"/>
    <property type="match status" value="1"/>
</dbReference>
<reference evidence="3 4" key="1">
    <citation type="submission" date="2024-09" db="EMBL/GenBank/DDBJ databases">
        <authorList>
            <person name="Sun Q."/>
            <person name="Mori K."/>
        </authorList>
    </citation>
    <scope>NUCLEOTIDE SEQUENCE [LARGE SCALE GENOMIC DNA]</scope>
    <source>
        <strain evidence="3 4">CCM 8626</strain>
    </source>
</reference>